<dbReference type="Gene3D" id="2.40.10.270">
    <property type="entry name" value="Bacteriophage SPP1 head-tail adaptor protein"/>
    <property type="match status" value="1"/>
</dbReference>
<evidence type="ECO:0000313" key="1">
    <source>
        <dbReference type="EMBL" id="DAE12855.1"/>
    </source>
</evidence>
<reference evidence="1" key="1">
    <citation type="journal article" date="2021" name="Proc. Natl. Acad. Sci. U.S.A.">
        <title>A Catalog of Tens of Thousands of Viruses from Human Metagenomes Reveals Hidden Associations with Chronic Diseases.</title>
        <authorList>
            <person name="Tisza M.J."/>
            <person name="Buck C.B."/>
        </authorList>
    </citation>
    <scope>NUCLEOTIDE SEQUENCE</scope>
    <source>
        <strain evidence="1">Ctcc24</strain>
    </source>
</reference>
<sequence>MDPGKLNKRITFLLPPGGTDVDGFPQTEWRPGKDTWANVETENGRGFFGANAEMHANKAVFKCRYFKGLQRDWRVAYDGRQFQIEDAVNENGAGRFYVILCEEVPSGS</sequence>
<dbReference type="EMBL" id="BK015559">
    <property type="protein sequence ID" value="DAE12855.1"/>
    <property type="molecule type" value="Genomic_DNA"/>
</dbReference>
<name>A0A8S5Q0J1_9CAUD</name>
<dbReference type="Pfam" id="PF05521">
    <property type="entry name" value="Phage_HCP"/>
    <property type="match status" value="1"/>
</dbReference>
<dbReference type="InterPro" id="IPR008767">
    <property type="entry name" value="Phage_SPP1_head-tail_adaptor"/>
</dbReference>
<organism evidence="1">
    <name type="scientific">Siphoviridae sp. ctcC24</name>
    <dbReference type="NCBI Taxonomy" id="2825570"/>
    <lineage>
        <taxon>Viruses</taxon>
        <taxon>Duplodnaviria</taxon>
        <taxon>Heunggongvirae</taxon>
        <taxon>Uroviricota</taxon>
        <taxon>Caudoviricetes</taxon>
    </lineage>
</organism>
<dbReference type="InterPro" id="IPR038666">
    <property type="entry name" value="SSP1_head-tail_sf"/>
</dbReference>
<accession>A0A8S5Q0J1</accession>
<proteinExistence type="predicted"/>
<dbReference type="NCBIfam" id="TIGR01563">
    <property type="entry name" value="gp16_SPP1"/>
    <property type="match status" value="1"/>
</dbReference>
<protein>
    <submittedName>
        <fullName evidence="1">Putative head tail adaptor</fullName>
    </submittedName>
</protein>